<evidence type="ECO:0000313" key="2">
    <source>
        <dbReference type="Proteomes" id="UP001057452"/>
    </source>
</evidence>
<organism evidence="1 2">
    <name type="scientific">Chaenocephalus aceratus</name>
    <name type="common">Blackfin icefish</name>
    <name type="synonym">Chaenichthys aceratus</name>
    <dbReference type="NCBI Taxonomy" id="36190"/>
    <lineage>
        <taxon>Eukaryota</taxon>
        <taxon>Metazoa</taxon>
        <taxon>Chordata</taxon>
        <taxon>Craniata</taxon>
        <taxon>Vertebrata</taxon>
        <taxon>Euteleostomi</taxon>
        <taxon>Actinopterygii</taxon>
        <taxon>Neopterygii</taxon>
        <taxon>Teleostei</taxon>
        <taxon>Neoteleostei</taxon>
        <taxon>Acanthomorphata</taxon>
        <taxon>Eupercaria</taxon>
        <taxon>Perciformes</taxon>
        <taxon>Notothenioidei</taxon>
        <taxon>Channichthyidae</taxon>
        <taxon>Chaenocephalus</taxon>
    </lineage>
</organism>
<feature type="non-terminal residue" evidence="1">
    <location>
        <position position="55"/>
    </location>
</feature>
<protein>
    <submittedName>
        <fullName evidence="1">Uncharacterized protein</fullName>
    </submittedName>
</protein>
<sequence>LCFLPKCSQFACRLAISFLLTMVYQREKQSCAAPASRSLSPCTTRRKLPHTSAGR</sequence>
<dbReference type="Proteomes" id="UP001057452">
    <property type="component" value="Chromosome 3"/>
</dbReference>
<proteinExistence type="predicted"/>
<comment type="caution">
    <text evidence="1">The sequence shown here is derived from an EMBL/GenBank/DDBJ whole genome shotgun (WGS) entry which is preliminary data.</text>
</comment>
<name>A0ACB9XUE3_CHAAC</name>
<keyword evidence="2" id="KW-1185">Reference proteome</keyword>
<evidence type="ECO:0000313" key="1">
    <source>
        <dbReference type="EMBL" id="KAI4831083.1"/>
    </source>
</evidence>
<accession>A0ACB9XUE3</accession>
<reference evidence="1" key="1">
    <citation type="submission" date="2022-05" db="EMBL/GenBank/DDBJ databases">
        <title>Chromosome-level genome of Chaenocephalus aceratus.</title>
        <authorList>
            <person name="Park H."/>
        </authorList>
    </citation>
    <scope>NUCLEOTIDE SEQUENCE</scope>
    <source>
        <strain evidence="1">KU_202001</strain>
    </source>
</reference>
<dbReference type="EMBL" id="CM043787">
    <property type="protein sequence ID" value="KAI4831083.1"/>
    <property type="molecule type" value="Genomic_DNA"/>
</dbReference>
<feature type="non-terminal residue" evidence="1">
    <location>
        <position position="1"/>
    </location>
</feature>
<gene>
    <name evidence="1" type="ORF">KUCAC02_002684</name>
</gene>